<dbReference type="EMBL" id="JACHCA010000014">
    <property type="protein sequence ID" value="MBB6130348.1"/>
    <property type="molecule type" value="Genomic_DNA"/>
</dbReference>
<dbReference type="AlphaFoldDB" id="A0A1N6T2Q2"/>
<keyword evidence="3" id="KW-1185">Reference proteome</keyword>
<dbReference type="OrthoDB" id="796327at2"/>
<dbReference type="Proteomes" id="UP000541583">
    <property type="component" value="Unassembled WGS sequence"/>
</dbReference>
<evidence type="ECO:0000313" key="3">
    <source>
        <dbReference type="Proteomes" id="UP000541583"/>
    </source>
</evidence>
<dbReference type="InterPro" id="IPR019613">
    <property type="entry name" value="DUF4198"/>
</dbReference>
<accession>A0A1N6T2Q2</accession>
<reference evidence="3 4" key="1">
    <citation type="submission" date="2020-08" db="EMBL/GenBank/DDBJ databases">
        <title>Genomic Encyclopedia of Type Strains, Phase IV (KMG-V): Genome sequencing to study the core and pangenomes of soil and plant-associated prokaryotes.</title>
        <authorList>
            <person name="Whitman W."/>
        </authorList>
    </citation>
    <scope>NUCLEOTIDE SEQUENCE [LARGE SCALE GENOMIC DNA]</scope>
    <source>
        <strain evidence="1 3">ANJLi2</strain>
        <strain evidence="2 4">MP601</strain>
    </source>
</reference>
<comment type="caution">
    <text evidence="2">The sequence shown here is derived from an EMBL/GenBank/DDBJ whole genome shotgun (WGS) entry which is preliminary data.</text>
</comment>
<protein>
    <submittedName>
        <fullName evidence="1 2">GH25 family protein</fullName>
    </submittedName>
</protein>
<dbReference type="RefSeq" id="WP_076371663.1">
    <property type="nucleotide sequence ID" value="NZ_FTMG01000002.1"/>
</dbReference>
<organism evidence="2 4">
    <name type="scientific">Mucilaginibacter lappiensis</name>
    <dbReference type="NCBI Taxonomy" id="354630"/>
    <lineage>
        <taxon>Bacteria</taxon>
        <taxon>Pseudomonadati</taxon>
        <taxon>Bacteroidota</taxon>
        <taxon>Sphingobacteriia</taxon>
        <taxon>Sphingobacteriales</taxon>
        <taxon>Sphingobacteriaceae</taxon>
        <taxon>Mucilaginibacter</taxon>
    </lineage>
</organism>
<dbReference type="Pfam" id="PF10670">
    <property type="entry name" value="DUF4198"/>
    <property type="match status" value="1"/>
</dbReference>
<name>A0A1N6T2Q2_9SPHI</name>
<proteinExistence type="predicted"/>
<dbReference type="Proteomes" id="UP000548326">
    <property type="component" value="Unassembled WGS sequence"/>
</dbReference>
<gene>
    <name evidence="2" type="ORF">HDF22_004488</name>
    <name evidence="1" type="ORF">HDF23_000940</name>
</gene>
<sequence length="283" mass="32023">MKRNGLLLLALLLIIGFAASSQDYFLLPETFNMKKGDKLSLHLLSGNEFQKDAEYRYKDAKISKFMLYEGSKKTDLSQAPKDTSANVLNYKLESSGMALIEMVKSESIESERNKFLKYLENEGLDKIAEDAKNSNQQYFVEKTNRYLKTLITVDKPSGKDFDKPLGETYEIVIQQNPYKASYGDDVTAKILFKGKPLKDAVVIVYIRTINGNVFPQKLSSDAQGQIYFKLSREGVYMISSVHVETSTDKNADFESWGATFTFAFKNADSAPNTYKEFGFGDKH</sequence>
<dbReference type="STRING" id="354630.SAMN05421821_102558"/>
<dbReference type="EMBL" id="JACHCB010000002">
    <property type="protein sequence ID" value="MBB6108205.1"/>
    <property type="molecule type" value="Genomic_DNA"/>
</dbReference>
<evidence type="ECO:0000313" key="4">
    <source>
        <dbReference type="Proteomes" id="UP000548326"/>
    </source>
</evidence>
<evidence type="ECO:0000313" key="1">
    <source>
        <dbReference type="EMBL" id="MBB6108205.1"/>
    </source>
</evidence>
<evidence type="ECO:0000313" key="2">
    <source>
        <dbReference type="EMBL" id="MBB6130348.1"/>
    </source>
</evidence>